<reference evidence="3" key="1">
    <citation type="journal article" date="2020" name="Stud. Mycol.">
        <title>101 Dothideomycetes genomes: a test case for predicting lifestyles and emergence of pathogens.</title>
        <authorList>
            <person name="Haridas S."/>
            <person name="Albert R."/>
            <person name="Binder M."/>
            <person name="Bloem J."/>
            <person name="Labutti K."/>
            <person name="Salamov A."/>
            <person name="Andreopoulos B."/>
            <person name="Baker S."/>
            <person name="Barry K."/>
            <person name="Bills G."/>
            <person name="Bluhm B."/>
            <person name="Cannon C."/>
            <person name="Castanera R."/>
            <person name="Culley D."/>
            <person name="Daum C."/>
            <person name="Ezra D."/>
            <person name="Gonzalez J."/>
            <person name="Henrissat B."/>
            <person name="Kuo A."/>
            <person name="Liang C."/>
            <person name="Lipzen A."/>
            <person name="Lutzoni F."/>
            <person name="Magnuson J."/>
            <person name="Mondo S."/>
            <person name="Nolan M."/>
            <person name="Ohm R."/>
            <person name="Pangilinan J."/>
            <person name="Park H.-J."/>
            <person name="Ramirez L."/>
            <person name="Alfaro M."/>
            <person name="Sun H."/>
            <person name="Tritt A."/>
            <person name="Yoshinaga Y."/>
            <person name="Zwiers L.-H."/>
            <person name="Turgeon B."/>
            <person name="Goodwin S."/>
            <person name="Spatafora J."/>
            <person name="Crous P."/>
            <person name="Grigoriev I."/>
        </authorList>
    </citation>
    <scope>NUCLEOTIDE SEQUENCE</scope>
    <source>
        <strain evidence="3">HMLAC05119</strain>
    </source>
</reference>
<sequence length="88" mass="10332">MMQIQKQLGKDTTEEDASTELCRKDEHASWPASLPFQLLARKNLLFGLHLSYLLGLPVSYLLRFFVPLRPLIHFEPFLQRWIPVVPVW</sequence>
<evidence type="ECO:0000256" key="1">
    <source>
        <dbReference type="SAM" id="MobiDB-lite"/>
    </source>
</evidence>
<organism evidence="3 4">
    <name type="scientific">Ampelomyces quisqualis</name>
    <name type="common">Powdery mildew agent</name>
    <dbReference type="NCBI Taxonomy" id="50730"/>
    <lineage>
        <taxon>Eukaryota</taxon>
        <taxon>Fungi</taxon>
        <taxon>Dikarya</taxon>
        <taxon>Ascomycota</taxon>
        <taxon>Pezizomycotina</taxon>
        <taxon>Dothideomycetes</taxon>
        <taxon>Pleosporomycetidae</taxon>
        <taxon>Pleosporales</taxon>
        <taxon>Pleosporineae</taxon>
        <taxon>Phaeosphaeriaceae</taxon>
        <taxon>Ampelomyces</taxon>
    </lineage>
</organism>
<protein>
    <submittedName>
        <fullName evidence="3">Uncharacterized protein</fullName>
    </submittedName>
</protein>
<keyword evidence="2" id="KW-1133">Transmembrane helix</keyword>
<dbReference type="AlphaFoldDB" id="A0A6A5QRF8"/>
<keyword evidence="2" id="KW-0812">Transmembrane</keyword>
<proteinExistence type="predicted"/>
<keyword evidence="4" id="KW-1185">Reference proteome</keyword>
<evidence type="ECO:0000256" key="2">
    <source>
        <dbReference type="SAM" id="Phobius"/>
    </source>
</evidence>
<dbReference type="EMBL" id="ML979134">
    <property type="protein sequence ID" value="KAF1917959.1"/>
    <property type="molecule type" value="Genomic_DNA"/>
</dbReference>
<evidence type="ECO:0000313" key="4">
    <source>
        <dbReference type="Proteomes" id="UP000800096"/>
    </source>
</evidence>
<keyword evidence="2" id="KW-0472">Membrane</keyword>
<gene>
    <name evidence="3" type="ORF">BDU57DRAFT_514464</name>
</gene>
<feature type="transmembrane region" description="Helical" evidence="2">
    <location>
        <begin position="44"/>
        <end position="66"/>
    </location>
</feature>
<dbReference type="Proteomes" id="UP000800096">
    <property type="component" value="Unassembled WGS sequence"/>
</dbReference>
<evidence type="ECO:0000313" key="3">
    <source>
        <dbReference type="EMBL" id="KAF1917959.1"/>
    </source>
</evidence>
<accession>A0A6A5QRF8</accession>
<feature type="region of interest" description="Disordered" evidence="1">
    <location>
        <begin position="1"/>
        <end position="20"/>
    </location>
</feature>
<name>A0A6A5QRF8_AMPQU</name>